<evidence type="ECO:0000313" key="3">
    <source>
        <dbReference type="Proteomes" id="UP000186851"/>
    </source>
</evidence>
<dbReference type="SUPFAM" id="SSF51182">
    <property type="entry name" value="RmlC-like cupins"/>
    <property type="match status" value="1"/>
</dbReference>
<accession>A0AAF0D2C3</accession>
<reference evidence="2" key="2">
    <citation type="journal article" date="2022" name="Nat. Microbiol.">
        <title>A closed Candidatus Odinarchaeum chromosome exposes Asgard archaeal viruses.</title>
        <authorList>
            <person name="Tamarit D."/>
            <person name="Caceres E.F."/>
            <person name="Krupovic M."/>
            <person name="Nijland R."/>
            <person name="Eme L."/>
            <person name="Robinson N.P."/>
            <person name="Ettema T.J.G."/>
        </authorList>
    </citation>
    <scope>NUCLEOTIDE SEQUENCE</scope>
    <source>
        <strain evidence="2">LCB_4</strain>
    </source>
</reference>
<dbReference type="AlphaFoldDB" id="A0AAF0D2C3"/>
<name>A0AAF0D2C3_ODILC</name>
<sequence length="114" mass="13049">MYIKKVEDVKAELVAQEGVKGTYIQVLIDKERCGAVNFAMRRFIIKPGGEIGLHNHNWEHEIFVLKGKGIVKNGETTHEVEENTVIYIPPNEPHYYKNTGRTDLVFLCLIPIKN</sequence>
<dbReference type="InterPro" id="IPR013096">
    <property type="entry name" value="Cupin_2"/>
</dbReference>
<feature type="domain" description="Cupin type-2" evidence="1">
    <location>
        <begin position="42"/>
        <end position="109"/>
    </location>
</feature>
<dbReference type="PANTHER" id="PTHR37694">
    <property type="entry name" value="SLR8022 PROTEIN"/>
    <property type="match status" value="1"/>
</dbReference>
<dbReference type="InterPro" id="IPR014710">
    <property type="entry name" value="RmlC-like_jellyroll"/>
</dbReference>
<reference evidence="2" key="1">
    <citation type="journal article" date="2017" name="Nature">
        <title>Asgard archaea illuminate the origin of eukaryotic cellular complexity.</title>
        <authorList>
            <person name="Zaremba-Niedzwiedzka K."/>
            <person name="Caceres E.F."/>
            <person name="Saw J.H."/>
            <person name="Backstrom D."/>
            <person name="Juzokaite L."/>
            <person name="Vancaester E."/>
            <person name="Seitz K.W."/>
            <person name="Anantharaman K."/>
            <person name="Starnawski P."/>
            <person name="Kjeldsen K.U."/>
            <person name="Scott M.B."/>
            <person name="Nunoura T."/>
            <person name="Banfield J.F."/>
            <person name="Schramm A."/>
            <person name="Baker B.J."/>
            <person name="Spang A."/>
            <person name="Ettema T.J.G."/>
        </authorList>
    </citation>
    <scope>NUCLEOTIDE SEQUENCE</scope>
    <source>
        <strain evidence="2">LCB_4</strain>
    </source>
</reference>
<gene>
    <name evidence="2" type="ORF">OdinLCB4_000175</name>
</gene>
<dbReference type="Pfam" id="PF07883">
    <property type="entry name" value="Cupin_2"/>
    <property type="match status" value="1"/>
</dbReference>
<evidence type="ECO:0000313" key="2">
    <source>
        <dbReference type="EMBL" id="WEU40386.1"/>
    </source>
</evidence>
<evidence type="ECO:0000259" key="1">
    <source>
        <dbReference type="Pfam" id="PF07883"/>
    </source>
</evidence>
<dbReference type="EMBL" id="CP091871">
    <property type="protein sequence ID" value="WEU40386.1"/>
    <property type="molecule type" value="Genomic_DNA"/>
</dbReference>
<dbReference type="KEGG" id="oyw:OdinLCB4_000175"/>
<organism evidence="2 3">
    <name type="scientific">Odinarchaeota yellowstonii (strain LCB_4)</name>
    <dbReference type="NCBI Taxonomy" id="1841599"/>
    <lineage>
        <taxon>Archaea</taxon>
        <taxon>Promethearchaeati</taxon>
        <taxon>Candidatus Odinarchaeota</taxon>
        <taxon>Candidatus Odinarchaeia</taxon>
        <taxon>Candidatus Odinarchaeales</taxon>
        <taxon>Candidatus Odinarchaeaceae</taxon>
        <taxon>Candidatus Odinarchaeum</taxon>
    </lineage>
</organism>
<dbReference type="Proteomes" id="UP000186851">
    <property type="component" value="Chromosome"/>
</dbReference>
<dbReference type="InterPro" id="IPR011051">
    <property type="entry name" value="RmlC_Cupin_sf"/>
</dbReference>
<dbReference type="PANTHER" id="PTHR37694:SF1">
    <property type="entry name" value="SLR8022 PROTEIN"/>
    <property type="match status" value="1"/>
</dbReference>
<dbReference type="Gene3D" id="2.60.120.10">
    <property type="entry name" value="Jelly Rolls"/>
    <property type="match status" value="1"/>
</dbReference>
<proteinExistence type="predicted"/>
<protein>
    <submittedName>
        <fullName evidence="2">Cupin domain-containing protein</fullName>
    </submittedName>
</protein>
<dbReference type="CDD" id="cd02222">
    <property type="entry name" value="cupin_TM1459-like"/>
    <property type="match status" value="1"/>
</dbReference>